<name>A0A8N1S8T7_9HYME</name>
<dbReference type="GO" id="GO:0005829">
    <property type="term" value="C:cytosol"/>
    <property type="evidence" value="ECO:0007669"/>
    <property type="project" value="TreeGrafter"/>
</dbReference>
<feature type="active site" description="Proton donor/acceptor" evidence="5">
    <location>
        <position position="289"/>
    </location>
</feature>
<dbReference type="InterPro" id="IPR035075">
    <property type="entry name" value="PRMT5"/>
</dbReference>
<dbReference type="GO" id="GO:0006355">
    <property type="term" value="P:regulation of DNA-templated transcription"/>
    <property type="evidence" value="ECO:0007669"/>
    <property type="project" value="TreeGrafter"/>
</dbReference>
<dbReference type="GO" id="GO:0032259">
    <property type="term" value="P:methylation"/>
    <property type="evidence" value="ECO:0007669"/>
    <property type="project" value="UniProtKB-KW"/>
</dbReference>
<gene>
    <name evidence="13" type="primary">LOC105428724</name>
</gene>
<feature type="binding site" evidence="6">
    <location>
        <begin position="273"/>
        <end position="274"/>
    </location>
    <ligand>
        <name>S-adenosyl-L-methionine</name>
        <dbReference type="ChEBI" id="CHEBI:59789"/>
    </ligand>
</feature>
<dbReference type="SUPFAM" id="SSF53335">
    <property type="entry name" value="S-adenosyl-L-methionine-dependent methyltransferases"/>
    <property type="match status" value="1"/>
</dbReference>
<feature type="binding site" evidence="6">
    <location>
        <position position="246"/>
    </location>
    <ligand>
        <name>S-adenosyl-L-methionine</name>
        <dbReference type="ChEBI" id="CHEBI:59789"/>
    </ligand>
</feature>
<evidence type="ECO:0000256" key="1">
    <source>
        <dbReference type="ARBA" id="ARBA00018777"/>
    </source>
</evidence>
<feature type="active site" description="Proton donor/acceptor" evidence="5">
    <location>
        <position position="298"/>
    </location>
</feature>
<dbReference type="PIRSF" id="PIRSF015894">
    <property type="entry name" value="Skb1_MeTrfase"/>
    <property type="match status" value="1"/>
</dbReference>
<evidence type="ECO:0000256" key="4">
    <source>
        <dbReference type="ARBA" id="ARBA00022691"/>
    </source>
</evidence>
<dbReference type="Proteomes" id="UP000504615">
    <property type="component" value="Unplaced"/>
</dbReference>
<dbReference type="Gene3D" id="2.70.160.11">
    <property type="entry name" value="Hnrnp arginine n-methyltransferase1"/>
    <property type="match status" value="1"/>
</dbReference>
<dbReference type="Pfam" id="PF05185">
    <property type="entry name" value="PRMT5"/>
    <property type="match status" value="1"/>
</dbReference>
<dbReference type="AlphaFoldDB" id="A0A8N1S8T7"/>
<dbReference type="RefSeq" id="XP_025074408.1">
    <property type="nucleotide sequence ID" value="XM_025218623.1"/>
</dbReference>
<feature type="binding site" evidence="6">
    <location>
        <begin position="186"/>
        <end position="187"/>
    </location>
    <ligand>
        <name>S-adenosyl-L-methionine</name>
        <dbReference type="ChEBI" id="CHEBI:59789"/>
    </ligand>
</feature>
<dbReference type="FunFam" id="2.70.160.11:FF:000003">
    <property type="entry name" value="Protein arginine N-methyltransferase 5"/>
    <property type="match status" value="1"/>
</dbReference>
<dbReference type="CTD" id="36809"/>
<dbReference type="Pfam" id="PF17285">
    <property type="entry name" value="PRMT5_TIM"/>
    <property type="match status" value="1"/>
</dbReference>
<feature type="binding site" evidence="6">
    <location>
        <position position="177"/>
    </location>
    <ligand>
        <name>S-adenosyl-L-methionine</name>
        <dbReference type="ChEBI" id="CHEBI:59789"/>
    </ligand>
</feature>
<evidence type="ECO:0000256" key="2">
    <source>
        <dbReference type="ARBA" id="ARBA00022603"/>
    </source>
</evidence>
<evidence type="ECO:0000259" key="9">
    <source>
        <dbReference type="Pfam" id="PF05185"/>
    </source>
</evidence>
<dbReference type="InterPro" id="IPR035248">
    <property type="entry name" value="PRMT5_C"/>
</dbReference>
<proteinExistence type="predicted"/>
<dbReference type="InterPro" id="IPR035247">
    <property type="entry name" value="PRMT5_TIM"/>
</dbReference>
<evidence type="ECO:0000256" key="8">
    <source>
        <dbReference type="PROSITE-ProRule" id="PRU01015"/>
    </source>
</evidence>
<evidence type="ECO:0000313" key="13">
    <source>
        <dbReference type="RefSeq" id="XP_025074408.1"/>
    </source>
</evidence>
<keyword evidence="4 6" id="KW-0949">S-adenosyl-L-methionine</keyword>
<organism evidence="12 13">
    <name type="scientific">Pogonomyrmex barbatus</name>
    <name type="common">red harvester ant</name>
    <dbReference type="NCBI Taxonomy" id="144034"/>
    <lineage>
        <taxon>Eukaryota</taxon>
        <taxon>Metazoa</taxon>
        <taxon>Ecdysozoa</taxon>
        <taxon>Arthropoda</taxon>
        <taxon>Hexapoda</taxon>
        <taxon>Insecta</taxon>
        <taxon>Pterygota</taxon>
        <taxon>Neoptera</taxon>
        <taxon>Endopterygota</taxon>
        <taxon>Hymenoptera</taxon>
        <taxon>Apocrita</taxon>
        <taxon>Aculeata</taxon>
        <taxon>Formicoidea</taxon>
        <taxon>Formicidae</taxon>
        <taxon>Myrmicinae</taxon>
        <taxon>Pogonomyrmex</taxon>
    </lineage>
</organism>
<dbReference type="PANTHER" id="PTHR10738">
    <property type="entry name" value="PROTEIN ARGININE N-METHYLTRANSFERASE 5"/>
    <property type="match status" value="1"/>
</dbReference>
<protein>
    <recommendedName>
        <fullName evidence="1">Protein arginine N-methyltransferase 5</fullName>
    </recommendedName>
</protein>
<dbReference type="Pfam" id="PF17286">
    <property type="entry name" value="PRMT5_C"/>
    <property type="match status" value="1"/>
</dbReference>
<dbReference type="InterPro" id="IPR007857">
    <property type="entry name" value="Arg_MeTrfase_PRMT5"/>
</dbReference>
<evidence type="ECO:0000313" key="12">
    <source>
        <dbReference type="Proteomes" id="UP000504615"/>
    </source>
</evidence>
<dbReference type="PANTHER" id="PTHR10738:SF0">
    <property type="entry name" value="PROTEIN ARGININE N-METHYLTRANSFERASE 5"/>
    <property type="match status" value="1"/>
</dbReference>
<dbReference type="CDD" id="cd02440">
    <property type="entry name" value="AdoMet_MTases"/>
    <property type="match status" value="1"/>
</dbReference>
<evidence type="ECO:0000259" key="11">
    <source>
        <dbReference type="Pfam" id="PF17286"/>
    </source>
</evidence>
<sequence length="490" mass="56287">MRNQRPVSCGLDFCCAVNLNDCLVYASDSKYDFICVPLVHPLFKREFISGCAKNRPGPFTRPDIILCSSVCKIDRWLGEPVRCLILPTTLFLTNKKGYPVLSKAHQALVKKFAALEVQFILTGASRYQSISFYHNYLDYLWKGCQNDGTVEKFARGYEDYLQCPLQPLMDNLESQTYEIFEKDSVKYREYQSAIYEAIKAIISKMDKEEERTIVIMVVGAGRGPLVTASLNAAEMAYWKVKVYAVEKNPNAVITLQALQRDMWKEKVTVVSCDMREWNPPEKADIIVSELLGSFGDNELSPECLDNVLKFLKDDGINIPQSYTSYIAPIQSSKLYNEVRQLRDKDKHPLAHFETPYVVHFQNKYDIANPKPLFTFKHPNTDVIDNSRYETKTFQVHQNCVLHGFSGYFATILYENITLSIEPTTYSPDMFSWFPIFFPLKESIQLKAGDEIVVHFWRRCSSKKVWYEWCLSKPVPVSIHNSTGRSSIIGL</sequence>
<reference evidence="13" key="1">
    <citation type="submission" date="2025-08" db="UniProtKB">
        <authorList>
            <consortium name="RefSeq"/>
        </authorList>
    </citation>
    <scope>IDENTIFICATION</scope>
</reference>
<dbReference type="FunFam" id="3.40.50.150:FF:000029">
    <property type="entry name" value="Protein arginine N-methyltransferase 5"/>
    <property type="match status" value="1"/>
</dbReference>
<keyword evidence="3 8" id="KW-0808">Transferase</keyword>
<dbReference type="GO" id="GO:0005634">
    <property type="term" value="C:nucleus"/>
    <property type="evidence" value="ECO:0007669"/>
    <property type="project" value="TreeGrafter"/>
</dbReference>
<feature type="site" description="Critical for specifying symmetric addition of methyl groups" evidence="7">
    <location>
        <position position="180"/>
    </location>
</feature>
<feature type="domain" description="PRMT5 arginine-N-methyltransferase" evidence="9">
    <location>
        <begin position="150"/>
        <end position="318"/>
    </location>
</feature>
<dbReference type="InterPro" id="IPR029063">
    <property type="entry name" value="SAM-dependent_MTases_sf"/>
</dbReference>
<evidence type="ECO:0000256" key="3">
    <source>
        <dbReference type="ARBA" id="ARBA00022679"/>
    </source>
</evidence>
<evidence type="ECO:0000259" key="10">
    <source>
        <dbReference type="Pfam" id="PF17285"/>
    </source>
</evidence>
<dbReference type="GeneID" id="105428724"/>
<feature type="domain" description="PRMT5 TIM barrel" evidence="10">
    <location>
        <begin position="72"/>
        <end position="140"/>
    </location>
</feature>
<keyword evidence="12" id="KW-1185">Reference proteome</keyword>
<keyword evidence="2 8" id="KW-0489">Methyltransferase</keyword>
<accession>A0A8N1S8T7</accession>
<dbReference type="InterPro" id="IPR025799">
    <property type="entry name" value="Arg_MeTrfase"/>
</dbReference>
<dbReference type="OrthoDB" id="1368803at2759"/>
<dbReference type="PROSITE" id="PS51678">
    <property type="entry name" value="SAM_MT_PRMT"/>
    <property type="match status" value="1"/>
</dbReference>
<dbReference type="Gene3D" id="3.40.50.150">
    <property type="entry name" value="Vaccinia Virus protein VP39"/>
    <property type="match status" value="1"/>
</dbReference>
<evidence type="ECO:0000256" key="6">
    <source>
        <dbReference type="PIRSR" id="PIRSR015894-2"/>
    </source>
</evidence>
<evidence type="ECO:0000256" key="5">
    <source>
        <dbReference type="PIRSR" id="PIRSR015894-1"/>
    </source>
</evidence>
<feature type="domain" description="PRMT5 oligomerisation" evidence="11">
    <location>
        <begin position="321"/>
        <end position="488"/>
    </location>
</feature>
<evidence type="ECO:0000256" key="7">
    <source>
        <dbReference type="PIRSR" id="PIRSR015894-3"/>
    </source>
</evidence>
<dbReference type="Gene3D" id="3.20.20.150">
    <property type="entry name" value="Divalent-metal-dependent TIM barrel enzymes"/>
    <property type="match status" value="2"/>
</dbReference>
<dbReference type="GO" id="GO:0016274">
    <property type="term" value="F:protein-arginine N-methyltransferase activity"/>
    <property type="evidence" value="ECO:0007669"/>
    <property type="project" value="InterPro"/>
</dbReference>